<evidence type="ECO:0000313" key="2">
    <source>
        <dbReference type="EMBL" id="GFH53955.1"/>
    </source>
</evidence>
<accession>A0AAD3CZN7</accession>
<evidence type="ECO:0000256" key="1">
    <source>
        <dbReference type="SAM" id="MobiDB-lite"/>
    </source>
</evidence>
<proteinExistence type="predicted"/>
<comment type="caution">
    <text evidence="2">The sequence shown here is derived from an EMBL/GenBank/DDBJ whole genome shotgun (WGS) entry which is preliminary data.</text>
</comment>
<dbReference type="EMBL" id="BLLK01000047">
    <property type="protein sequence ID" value="GFH53955.1"/>
    <property type="molecule type" value="Genomic_DNA"/>
</dbReference>
<organism evidence="2 3">
    <name type="scientific">Chaetoceros tenuissimus</name>
    <dbReference type="NCBI Taxonomy" id="426638"/>
    <lineage>
        <taxon>Eukaryota</taxon>
        <taxon>Sar</taxon>
        <taxon>Stramenopiles</taxon>
        <taxon>Ochrophyta</taxon>
        <taxon>Bacillariophyta</taxon>
        <taxon>Coscinodiscophyceae</taxon>
        <taxon>Chaetocerotophycidae</taxon>
        <taxon>Chaetocerotales</taxon>
        <taxon>Chaetocerotaceae</taxon>
        <taxon>Chaetoceros</taxon>
    </lineage>
</organism>
<feature type="compositionally biased region" description="Basic and acidic residues" evidence="1">
    <location>
        <begin position="111"/>
        <end position="121"/>
    </location>
</feature>
<evidence type="ECO:0000313" key="3">
    <source>
        <dbReference type="Proteomes" id="UP001054902"/>
    </source>
</evidence>
<dbReference type="Proteomes" id="UP001054902">
    <property type="component" value="Unassembled WGS sequence"/>
</dbReference>
<feature type="region of interest" description="Disordered" evidence="1">
    <location>
        <begin position="1"/>
        <end position="139"/>
    </location>
</feature>
<name>A0AAD3CZN7_9STRA</name>
<reference evidence="2 3" key="1">
    <citation type="journal article" date="2021" name="Sci. Rep.">
        <title>The genome of the diatom Chaetoceros tenuissimus carries an ancient integrated fragment of an extant virus.</title>
        <authorList>
            <person name="Hongo Y."/>
            <person name="Kimura K."/>
            <person name="Takaki Y."/>
            <person name="Yoshida Y."/>
            <person name="Baba S."/>
            <person name="Kobayashi G."/>
            <person name="Nagasaki K."/>
            <person name="Hano T."/>
            <person name="Tomaru Y."/>
        </authorList>
    </citation>
    <scope>NUCLEOTIDE SEQUENCE [LARGE SCALE GENOMIC DNA]</scope>
    <source>
        <strain evidence="2 3">NIES-3715</strain>
    </source>
</reference>
<feature type="compositionally biased region" description="Low complexity" evidence="1">
    <location>
        <begin position="16"/>
        <end position="50"/>
    </location>
</feature>
<keyword evidence="3" id="KW-1185">Reference proteome</keyword>
<feature type="compositionally biased region" description="Polar residues" evidence="1">
    <location>
        <begin position="1"/>
        <end position="15"/>
    </location>
</feature>
<protein>
    <submittedName>
        <fullName evidence="2">Uncharacterized protein</fullName>
    </submittedName>
</protein>
<feature type="compositionally biased region" description="Polar residues" evidence="1">
    <location>
        <begin position="122"/>
        <end position="137"/>
    </location>
</feature>
<dbReference type="AlphaFoldDB" id="A0AAD3CZN7"/>
<sequence>MTSTNQEYENSTGLQSESSMSVAVPSKSPVVKTEPKNTSSTCPEESSASSMPTTPFTTSNAIDVLLMAHNIQEESQGKTSPDNINLDHKHQQHPNVAYVPSATQTPLQPDSSKKSVSHDNTEGANANSAKSSPSEENNVAHALELSQASQVSSTDAMLSKYENAGLTSEVIGEHSTLSQELALTDSEKDAAAALQGSHNPFSQPDSQQVSFSLSQNEEQPAETDNSDTLETHVEAKPSASNQENSQAHTQSQQNFVGQPESQAFSLNSFPDLPISQTESYPQQDDSTKKAPDLFNLPIIAAMKEPILTEHDRQTLNMKASVTSTVIKKTRQKKRSIEESKISEVFEAANQVIEQPEKRYAISSNGAQRPVTYRPRKSYEEKAKELSEANYNAKRAVDLINRLASNKKVEKQILLSMALTRTSPRSGPPKLPPPGTKLSAGFQWSQFPPLEKLLRGYMEEYYELSIEVCQSILQQEFNNKLVLKVQEMATFHGWEFDFTFKALRDRVRCYFKTHIQNAKKRLKTMTKNPTKKANAKALAAHLDLLEMHEQTSLDVENKEAVEAMQKGDIDEYYDYSNSANAEDAAKVLGQFRSI</sequence>
<feature type="compositionally biased region" description="Polar residues" evidence="1">
    <location>
        <begin position="238"/>
        <end position="284"/>
    </location>
</feature>
<feature type="compositionally biased region" description="Polar residues" evidence="1">
    <location>
        <begin position="51"/>
        <end position="61"/>
    </location>
</feature>
<feature type="compositionally biased region" description="Polar residues" evidence="1">
    <location>
        <begin position="101"/>
        <end position="110"/>
    </location>
</feature>
<gene>
    <name evidence="2" type="ORF">CTEN210_10431</name>
</gene>
<feature type="region of interest" description="Disordered" evidence="1">
    <location>
        <begin position="189"/>
        <end position="291"/>
    </location>
</feature>
<feature type="compositionally biased region" description="Polar residues" evidence="1">
    <location>
        <begin position="196"/>
        <end position="218"/>
    </location>
</feature>